<evidence type="ECO:0000256" key="5">
    <source>
        <dbReference type="ARBA" id="ARBA00023204"/>
    </source>
</evidence>
<dbReference type="InterPro" id="IPR001497">
    <property type="entry name" value="MethylDNA_cys_MeTrfase_AS"/>
</dbReference>
<dbReference type="PANTHER" id="PTHR10815:SF13">
    <property type="entry name" value="METHYLATED-DNA--PROTEIN-CYSTEINE METHYLTRANSFERASE"/>
    <property type="match status" value="1"/>
</dbReference>
<comment type="catalytic activity">
    <reaction evidence="6">
        <text>a 6-O-methyl-2'-deoxyguanosine in DNA + L-cysteinyl-[protein] = S-methyl-L-cysteinyl-[protein] + a 2'-deoxyguanosine in DNA</text>
        <dbReference type="Rhea" id="RHEA:24000"/>
        <dbReference type="Rhea" id="RHEA-COMP:10131"/>
        <dbReference type="Rhea" id="RHEA-COMP:10132"/>
        <dbReference type="Rhea" id="RHEA-COMP:11367"/>
        <dbReference type="Rhea" id="RHEA-COMP:11368"/>
        <dbReference type="ChEBI" id="CHEBI:29950"/>
        <dbReference type="ChEBI" id="CHEBI:82612"/>
        <dbReference type="ChEBI" id="CHEBI:85445"/>
        <dbReference type="ChEBI" id="CHEBI:85448"/>
        <dbReference type="EC" id="2.1.1.63"/>
    </reaction>
</comment>
<dbReference type="GO" id="GO:0032259">
    <property type="term" value="P:methylation"/>
    <property type="evidence" value="ECO:0007669"/>
    <property type="project" value="UniProtKB-KW"/>
</dbReference>
<evidence type="ECO:0000259" key="7">
    <source>
        <dbReference type="Pfam" id="PF01035"/>
    </source>
</evidence>
<reference evidence="9 10" key="1">
    <citation type="submission" date="2024-02" db="EMBL/GenBank/DDBJ databases">
        <title>A novel Gemmatimonadota bacterium.</title>
        <authorList>
            <person name="Du Z.-J."/>
            <person name="Ye Y.-Q."/>
        </authorList>
    </citation>
    <scope>NUCLEOTIDE SEQUENCE [LARGE SCALE GENOMIC DNA]</scope>
    <source>
        <strain evidence="9 10">DH-20</strain>
    </source>
</reference>
<dbReference type="Gene3D" id="1.10.10.10">
    <property type="entry name" value="Winged helix-like DNA-binding domain superfamily/Winged helix DNA-binding domain"/>
    <property type="match status" value="1"/>
</dbReference>
<dbReference type="SUPFAM" id="SSF46767">
    <property type="entry name" value="Methylated DNA-protein cysteine methyltransferase, C-terminal domain"/>
    <property type="match status" value="1"/>
</dbReference>
<keyword evidence="10" id="KW-1185">Reference proteome</keyword>
<dbReference type="Pfam" id="PF02870">
    <property type="entry name" value="Methyltransf_1N"/>
    <property type="match status" value="1"/>
</dbReference>
<keyword evidence="3 9" id="KW-0808">Transferase</keyword>
<protein>
    <submittedName>
        <fullName evidence="9">Methylated-DNA--[protein]-cysteine S-methyltransferase</fullName>
        <ecNumber evidence="9">2.1.1.63</ecNumber>
    </submittedName>
</protein>
<dbReference type="RefSeq" id="WP_405278303.1">
    <property type="nucleotide sequence ID" value="NZ_CP144380.1"/>
</dbReference>
<feature type="domain" description="Methylguanine DNA methyltransferase ribonuclease-like" evidence="8">
    <location>
        <begin position="9"/>
        <end position="74"/>
    </location>
</feature>
<dbReference type="Gene3D" id="3.30.160.70">
    <property type="entry name" value="Methylated DNA-protein cysteine methyltransferase domain"/>
    <property type="match status" value="1"/>
</dbReference>
<dbReference type="InterPro" id="IPR014048">
    <property type="entry name" value="MethylDNA_cys_MeTrfase_DNA-bd"/>
</dbReference>
<dbReference type="SUPFAM" id="SSF53155">
    <property type="entry name" value="Methylated DNA-protein cysteine methyltransferase domain"/>
    <property type="match status" value="1"/>
</dbReference>
<gene>
    <name evidence="9" type="ORF">WI372_01765</name>
</gene>
<keyword evidence="5" id="KW-0234">DNA repair</keyword>
<feature type="domain" description="Methylated-DNA-[protein]-cysteine S-methyltransferase DNA binding" evidence="7">
    <location>
        <begin position="79"/>
        <end position="160"/>
    </location>
</feature>
<evidence type="ECO:0000313" key="10">
    <source>
        <dbReference type="Proteomes" id="UP001484239"/>
    </source>
</evidence>
<dbReference type="InterPro" id="IPR036388">
    <property type="entry name" value="WH-like_DNA-bd_sf"/>
</dbReference>
<evidence type="ECO:0000256" key="1">
    <source>
        <dbReference type="ARBA" id="ARBA00001286"/>
    </source>
</evidence>
<dbReference type="InterPro" id="IPR036217">
    <property type="entry name" value="MethylDNA_cys_MeTrfase_DNAb"/>
</dbReference>
<name>A0ABU9E4Q7_9BACT</name>
<evidence type="ECO:0000256" key="4">
    <source>
        <dbReference type="ARBA" id="ARBA00022763"/>
    </source>
</evidence>
<dbReference type="PANTHER" id="PTHR10815">
    <property type="entry name" value="METHYLATED-DNA--PROTEIN-CYSTEINE METHYLTRANSFERASE"/>
    <property type="match status" value="1"/>
</dbReference>
<evidence type="ECO:0000259" key="8">
    <source>
        <dbReference type="Pfam" id="PF02870"/>
    </source>
</evidence>
<dbReference type="CDD" id="cd06445">
    <property type="entry name" value="ATase"/>
    <property type="match status" value="1"/>
</dbReference>
<dbReference type="NCBIfam" id="TIGR00589">
    <property type="entry name" value="ogt"/>
    <property type="match status" value="1"/>
</dbReference>
<evidence type="ECO:0000256" key="2">
    <source>
        <dbReference type="ARBA" id="ARBA00022603"/>
    </source>
</evidence>
<proteinExistence type="predicted"/>
<sequence>MFSAQLPGTPVGTVKLWATTEGLRRLDFRKGPDLALPGERISADPAPPIVREALDALKGYFRGENRALDIPLDLGAITDFQKRVFERLRAIPYGQVATYGDVARSLDLGPAGARAVGQAVGANPVAIVVPCHRVVASTGALHGYSGGLGRKAALLRIEGIEVDGAEAGSKVHPEVLRLPL</sequence>
<dbReference type="EMBL" id="JBBHLI010000001">
    <property type="protein sequence ID" value="MEK9499706.1"/>
    <property type="molecule type" value="Genomic_DNA"/>
</dbReference>
<comment type="catalytic activity">
    <reaction evidence="1">
        <text>a 4-O-methyl-thymidine in DNA + L-cysteinyl-[protein] = a thymidine in DNA + S-methyl-L-cysteinyl-[protein]</text>
        <dbReference type="Rhea" id="RHEA:53428"/>
        <dbReference type="Rhea" id="RHEA-COMP:10131"/>
        <dbReference type="Rhea" id="RHEA-COMP:10132"/>
        <dbReference type="Rhea" id="RHEA-COMP:13555"/>
        <dbReference type="Rhea" id="RHEA-COMP:13556"/>
        <dbReference type="ChEBI" id="CHEBI:29950"/>
        <dbReference type="ChEBI" id="CHEBI:82612"/>
        <dbReference type="ChEBI" id="CHEBI:137386"/>
        <dbReference type="ChEBI" id="CHEBI:137387"/>
        <dbReference type="EC" id="2.1.1.63"/>
    </reaction>
</comment>
<dbReference type="GO" id="GO:0003908">
    <property type="term" value="F:methylated-DNA-[protein]-cysteine S-methyltransferase activity"/>
    <property type="evidence" value="ECO:0007669"/>
    <property type="project" value="UniProtKB-EC"/>
</dbReference>
<dbReference type="InterPro" id="IPR008332">
    <property type="entry name" value="MethylG_MeTrfase_N"/>
</dbReference>
<dbReference type="Proteomes" id="UP001484239">
    <property type="component" value="Unassembled WGS sequence"/>
</dbReference>
<keyword evidence="2 9" id="KW-0489">Methyltransferase</keyword>
<dbReference type="EC" id="2.1.1.63" evidence="9"/>
<accession>A0ABU9E4Q7</accession>
<comment type="caution">
    <text evidence="9">The sequence shown here is derived from an EMBL/GenBank/DDBJ whole genome shotgun (WGS) entry which is preliminary data.</text>
</comment>
<dbReference type="InterPro" id="IPR036631">
    <property type="entry name" value="MGMT_N_sf"/>
</dbReference>
<organism evidence="9 10">
    <name type="scientific">Gaopeijia maritima</name>
    <dbReference type="NCBI Taxonomy" id="3119007"/>
    <lineage>
        <taxon>Bacteria</taxon>
        <taxon>Pseudomonadati</taxon>
        <taxon>Gemmatimonadota</taxon>
        <taxon>Longimicrobiia</taxon>
        <taxon>Gaopeijiales</taxon>
        <taxon>Gaopeijiaceae</taxon>
        <taxon>Gaopeijia</taxon>
    </lineage>
</organism>
<keyword evidence="4" id="KW-0227">DNA damage</keyword>
<evidence type="ECO:0000256" key="6">
    <source>
        <dbReference type="ARBA" id="ARBA00049348"/>
    </source>
</evidence>
<dbReference type="Pfam" id="PF01035">
    <property type="entry name" value="DNA_binding_1"/>
    <property type="match status" value="1"/>
</dbReference>
<evidence type="ECO:0000313" key="9">
    <source>
        <dbReference type="EMBL" id="MEK9499706.1"/>
    </source>
</evidence>
<evidence type="ECO:0000256" key="3">
    <source>
        <dbReference type="ARBA" id="ARBA00022679"/>
    </source>
</evidence>
<dbReference type="PROSITE" id="PS00374">
    <property type="entry name" value="MGMT"/>
    <property type="match status" value="1"/>
</dbReference>